<keyword evidence="4 6" id="KW-0503">Monooxygenase</keyword>
<dbReference type="InterPro" id="IPR036661">
    <property type="entry name" value="Luciferase-like_sf"/>
</dbReference>
<gene>
    <name evidence="6" type="ORF">SAMN04489867_2760</name>
</gene>
<evidence type="ECO:0000256" key="1">
    <source>
        <dbReference type="ARBA" id="ARBA00022630"/>
    </source>
</evidence>
<dbReference type="SUPFAM" id="SSF51679">
    <property type="entry name" value="Bacterial luciferase-like"/>
    <property type="match status" value="1"/>
</dbReference>
<evidence type="ECO:0000313" key="7">
    <source>
        <dbReference type="Proteomes" id="UP000199077"/>
    </source>
</evidence>
<accession>A0A1H0TEB8</accession>
<dbReference type="Pfam" id="PF00296">
    <property type="entry name" value="Bac_luciferase"/>
    <property type="match status" value="1"/>
</dbReference>
<dbReference type="OrthoDB" id="7903015at2"/>
<dbReference type="PANTHER" id="PTHR42847:SF4">
    <property type="entry name" value="ALKANESULFONATE MONOOXYGENASE-RELATED"/>
    <property type="match status" value="1"/>
</dbReference>
<protein>
    <submittedName>
        <fullName evidence="6">Flavin-dependent oxidoreductase, luciferase family (Includes alkanesulfonate monooxygenase SsuD and methylene tetrahydromethanopterin reductase)</fullName>
    </submittedName>
</protein>
<dbReference type="Gene3D" id="3.20.20.30">
    <property type="entry name" value="Luciferase-like domain"/>
    <property type="match status" value="1"/>
</dbReference>
<dbReference type="RefSeq" id="WP_091789989.1">
    <property type="nucleotide sequence ID" value="NZ_LT629711.1"/>
</dbReference>
<dbReference type="Proteomes" id="UP000199077">
    <property type="component" value="Chromosome I"/>
</dbReference>
<evidence type="ECO:0000313" key="6">
    <source>
        <dbReference type="EMBL" id="SDP52161.1"/>
    </source>
</evidence>
<evidence type="ECO:0000256" key="2">
    <source>
        <dbReference type="ARBA" id="ARBA00022643"/>
    </source>
</evidence>
<dbReference type="PANTHER" id="PTHR42847">
    <property type="entry name" value="ALKANESULFONATE MONOOXYGENASE"/>
    <property type="match status" value="1"/>
</dbReference>
<dbReference type="EMBL" id="LT629711">
    <property type="protein sequence ID" value="SDP52161.1"/>
    <property type="molecule type" value="Genomic_DNA"/>
</dbReference>
<dbReference type="InterPro" id="IPR050172">
    <property type="entry name" value="SsuD_RutA_monooxygenase"/>
</dbReference>
<dbReference type="AlphaFoldDB" id="A0A1H0TEB8"/>
<name>A0A1H0TEB8_9MICO</name>
<evidence type="ECO:0000259" key="5">
    <source>
        <dbReference type="Pfam" id="PF00296"/>
    </source>
</evidence>
<proteinExistence type="predicted"/>
<keyword evidence="7" id="KW-1185">Reference proteome</keyword>
<reference evidence="7" key="1">
    <citation type="submission" date="2016-10" db="EMBL/GenBank/DDBJ databases">
        <authorList>
            <person name="Varghese N."/>
            <person name="Submissions S."/>
        </authorList>
    </citation>
    <scope>NUCLEOTIDE SEQUENCE [LARGE SCALE GENOMIC DNA]</scope>
    <source>
        <strain evidence="7">DSM 22329</strain>
    </source>
</reference>
<dbReference type="STRING" id="443156.SAMN04489867_2760"/>
<keyword evidence="3" id="KW-0560">Oxidoreductase</keyword>
<sequence>MELGAHLPIVDLTGRGWSPDGLAAYAGTAHRLGYRALAANDHLGFGAPWLDGLVALSSVLGPSVDLTLATTVALPVVRGPAQLAKAAAALDLLSGGRFVLGVGPGSSSLDHALAGVGYAERWARFDESLRVLRGQLGAGWPGGDDRFYEAVAGTELTPRPTHPGGLPVWVGSWGSPRGLARVARLGDGWLASALATSPDQVAAGLHWLHTEVTRHERPHHELSCAVATMWTLVTEDQGERADWLGRLGALLDRSPDELAGRVMVGPAQHCADLLDAYATAGVDLLFVWPLADEEAQLERVIRDVLPLVAS</sequence>
<evidence type="ECO:0000256" key="3">
    <source>
        <dbReference type="ARBA" id="ARBA00023002"/>
    </source>
</evidence>
<keyword evidence="1" id="KW-0285">Flavoprotein</keyword>
<dbReference type="GO" id="GO:0008726">
    <property type="term" value="F:alkanesulfonate monooxygenase activity"/>
    <property type="evidence" value="ECO:0007669"/>
    <property type="project" value="TreeGrafter"/>
</dbReference>
<evidence type="ECO:0000256" key="4">
    <source>
        <dbReference type="ARBA" id="ARBA00023033"/>
    </source>
</evidence>
<keyword evidence="2" id="KW-0288">FMN</keyword>
<dbReference type="GO" id="GO:0046306">
    <property type="term" value="P:alkanesulfonate catabolic process"/>
    <property type="evidence" value="ECO:0007669"/>
    <property type="project" value="TreeGrafter"/>
</dbReference>
<organism evidence="6 7">
    <name type="scientific">Pedococcus dokdonensis</name>
    <dbReference type="NCBI Taxonomy" id="443156"/>
    <lineage>
        <taxon>Bacteria</taxon>
        <taxon>Bacillati</taxon>
        <taxon>Actinomycetota</taxon>
        <taxon>Actinomycetes</taxon>
        <taxon>Micrococcales</taxon>
        <taxon>Intrasporangiaceae</taxon>
        <taxon>Pedococcus</taxon>
    </lineage>
</organism>
<feature type="domain" description="Luciferase-like" evidence="5">
    <location>
        <begin position="18"/>
        <end position="228"/>
    </location>
</feature>
<dbReference type="InterPro" id="IPR011251">
    <property type="entry name" value="Luciferase-like_dom"/>
</dbReference>